<accession>A0AAN6M921</accession>
<dbReference type="GO" id="GO:0005886">
    <property type="term" value="C:plasma membrane"/>
    <property type="evidence" value="ECO:0007669"/>
    <property type="project" value="TreeGrafter"/>
</dbReference>
<dbReference type="AlphaFoldDB" id="A0AAN6M921"/>
<evidence type="ECO:0000313" key="9">
    <source>
        <dbReference type="Proteomes" id="UP001280581"/>
    </source>
</evidence>
<evidence type="ECO:0000256" key="7">
    <source>
        <dbReference type="SAM" id="Phobius"/>
    </source>
</evidence>
<comment type="similarity">
    <text evidence="2 6">Belongs to the MIP/aquaporin (TC 1.A.8) family.</text>
</comment>
<reference evidence="8 9" key="1">
    <citation type="submission" date="2021-02" db="EMBL/GenBank/DDBJ databases">
        <title>Genome assembly of Pseudopithomyces chartarum.</title>
        <authorList>
            <person name="Jauregui R."/>
            <person name="Singh J."/>
            <person name="Voisey C."/>
        </authorList>
    </citation>
    <scope>NUCLEOTIDE SEQUENCE [LARGE SCALE GENOMIC DNA]</scope>
    <source>
        <strain evidence="8 9">AGR01</strain>
    </source>
</reference>
<dbReference type="GO" id="GO:0015250">
    <property type="term" value="F:water channel activity"/>
    <property type="evidence" value="ECO:0007669"/>
    <property type="project" value="TreeGrafter"/>
</dbReference>
<dbReference type="Proteomes" id="UP001280581">
    <property type="component" value="Unassembled WGS sequence"/>
</dbReference>
<feature type="transmembrane region" description="Helical" evidence="7">
    <location>
        <begin position="53"/>
        <end position="76"/>
    </location>
</feature>
<evidence type="ECO:0000256" key="5">
    <source>
        <dbReference type="ARBA" id="ARBA00023136"/>
    </source>
</evidence>
<proteinExistence type="inferred from homology"/>
<dbReference type="InterPro" id="IPR023271">
    <property type="entry name" value="Aquaporin-like"/>
</dbReference>
<dbReference type="InterPro" id="IPR000425">
    <property type="entry name" value="MIP"/>
</dbReference>
<gene>
    <name evidence="8" type="ORF">GRF29_1g616315</name>
</gene>
<dbReference type="EMBL" id="WVTA01000001">
    <property type="protein sequence ID" value="KAK3216676.1"/>
    <property type="molecule type" value="Genomic_DNA"/>
</dbReference>
<dbReference type="InterPro" id="IPR034294">
    <property type="entry name" value="Aquaporin_transptr"/>
</dbReference>
<organism evidence="8 9">
    <name type="scientific">Pseudopithomyces chartarum</name>
    <dbReference type="NCBI Taxonomy" id="1892770"/>
    <lineage>
        <taxon>Eukaryota</taxon>
        <taxon>Fungi</taxon>
        <taxon>Dikarya</taxon>
        <taxon>Ascomycota</taxon>
        <taxon>Pezizomycotina</taxon>
        <taxon>Dothideomycetes</taxon>
        <taxon>Pleosporomycetidae</taxon>
        <taxon>Pleosporales</taxon>
        <taxon>Massarineae</taxon>
        <taxon>Didymosphaeriaceae</taxon>
        <taxon>Pseudopithomyces</taxon>
    </lineage>
</organism>
<evidence type="ECO:0000256" key="3">
    <source>
        <dbReference type="ARBA" id="ARBA00022692"/>
    </source>
</evidence>
<dbReference type="PANTHER" id="PTHR19139">
    <property type="entry name" value="AQUAPORIN TRANSPORTER"/>
    <property type="match status" value="1"/>
</dbReference>
<keyword evidence="6" id="KW-0813">Transport</keyword>
<evidence type="ECO:0000256" key="2">
    <source>
        <dbReference type="ARBA" id="ARBA00006175"/>
    </source>
</evidence>
<dbReference type="Pfam" id="PF00230">
    <property type="entry name" value="MIP"/>
    <property type="match status" value="1"/>
</dbReference>
<keyword evidence="3 6" id="KW-0812">Transmembrane</keyword>
<evidence type="ECO:0008006" key="10">
    <source>
        <dbReference type="Google" id="ProtNLM"/>
    </source>
</evidence>
<dbReference type="PANTHER" id="PTHR19139:SF199">
    <property type="entry name" value="MIP17260P"/>
    <property type="match status" value="1"/>
</dbReference>
<comment type="caution">
    <text evidence="8">The sequence shown here is derived from an EMBL/GenBank/DDBJ whole genome shotgun (WGS) entry which is preliminary data.</text>
</comment>
<feature type="transmembrane region" description="Helical" evidence="7">
    <location>
        <begin position="207"/>
        <end position="227"/>
    </location>
</feature>
<dbReference type="SUPFAM" id="SSF81338">
    <property type="entry name" value="Aquaporin-like"/>
    <property type="match status" value="1"/>
</dbReference>
<protein>
    <recommendedName>
        <fullName evidence="10">Aquaporin</fullName>
    </recommendedName>
</protein>
<comment type="subcellular location">
    <subcellularLocation>
        <location evidence="1">Membrane</location>
        <topology evidence="1">Multi-pass membrane protein</topology>
    </subcellularLocation>
</comment>
<name>A0AAN6M921_9PLEO</name>
<evidence type="ECO:0000256" key="1">
    <source>
        <dbReference type="ARBA" id="ARBA00004141"/>
    </source>
</evidence>
<feature type="transmembrane region" description="Helical" evidence="7">
    <location>
        <begin position="96"/>
        <end position="119"/>
    </location>
</feature>
<keyword evidence="9" id="KW-1185">Reference proteome</keyword>
<feature type="transmembrane region" description="Helical" evidence="7">
    <location>
        <begin position="140"/>
        <end position="162"/>
    </location>
</feature>
<sequence>MSVSKESGVGIMPLSSPVSTFGLEQGNVKAPPKTSPLSSKSIRREYPVFMGEFIGTFMFLFLAFAGTQIAVVASTIEGQDSPNPDMDLIQQVSKLIYVAFAFGAGLAVNVAIFADISGGMFNPAVTLSLLLTGSIRPLRAVHVIVAQLVAGICAALVVSAVLPGPLPTASKLDPSISIPRGLFLEMFLTAQLVLTILILPSGPTKPLTIGLALFVAELCGVFYTGGSLNPARSLGPAVVSGFQGYHWIYWLGPILGAGVASAVFLGLKILEPETER</sequence>
<feature type="transmembrane region" description="Helical" evidence="7">
    <location>
        <begin position="247"/>
        <end position="270"/>
    </location>
</feature>
<keyword evidence="4 7" id="KW-1133">Transmembrane helix</keyword>
<keyword evidence="5 7" id="KW-0472">Membrane</keyword>
<dbReference type="Gene3D" id="1.20.1080.10">
    <property type="entry name" value="Glycerol uptake facilitator protein"/>
    <property type="match status" value="1"/>
</dbReference>
<feature type="transmembrane region" description="Helical" evidence="7">
    <location>
        <begin position="182"/>
        <end position="200"/>
    </location>
</feature>
<evidence type="ECO:0000256" key="4">
    <source>
        <dbReference type="ARBA" id="ARBA00022989"/>
    </source>
</evidence>
<dbReference type="PRINTS" id="PR00783">
    <property type="entry name" value="MINTRINSICP"/>
</dbReference>
<evidence type="ECO:0000256" key="6">
    <source>
        <dbReference type="RuleBase" id="RU000477"/>
    </source>
</evidence>
<evidence type="ECO:0000313" key="8">
    <source>
        <dbReference type="EMBL" id="KAK3216676.1"/>
    </source>
</evidence>